<organism evidence="1 2">
    <name type="scientific">Tripterygium wilfordii</name>
    <name type="common">Thunder God vine</name>
    <dbReference type="NCBI Taxonomy" id="458696"/>
    <lineage>
        <taxon>Eukaryota</taxon>
        <taxon>Viridiplantae</taxon>
        <taxon>Streptophyta</taxon>
        <taxon>Embryophyta</taxon>
        <taxon>Tracheophyta</taxon>
        <taxon>Spermatophyta</taxon>
        <taxon>Magnoliopsida</taxon>
        <taxon>eudicotyledons</taxon>
        <taxon>Gunneridae</taxon>
        <taxon>Pentapetalae</taxon>
        <taxon>rosids</taxon>
        <taxon>fabids</taxon>
        <taxon>Celastrales</taxon>
        <taxon>Celastraceae</taxon>
        <taxon>Tripterygium</taxon>
    </lineage>
</organism>
<proteinExistence type="predicted"/>
<comment type="caution">
    <text evidence="1">The sequence shown here is derived from an EMBL/GenBank/DDBJ whole genome shotgun (WGS) entry which is preliminary data.</text>
</comment>
<keyword evidence="1" id="KW-0808">Transferase</keyword>
<accession>A0A7J7CHR6</accession>
<keyword evidence="1" id="KW-0418">Kinase</keyword>
<dbReference type="SUPFAM" id="SSF52058">
    <property type="entry name" value="L domain-like"/>
    <property type="match status" value="1"/>
</dbReference>
<name>A0A7J7CHR6_TRIWF</name>
<dbReference type="Proteomes" id="UP000593562">
    <property type="component" value="Unassembled WGS sequence"/>
</dbReference>
<dbReference type="GO" id="GO:0016301">
    <property type="term" value="F:kinase activity"/>
    <property type="evidence" value="ECO:0007669"/>
    <property type="project" value="UniProtKB-KW"/>
</dbReference>
<gene>
    <name evidence="1" type="ORF">HS088_TW16G00021</name>
</gene>
<dbReference type="EMBL" id="JAAARO010000016">
    <property type="protein sequence ID" value="KAF5733581.1"/>
    <property type="molecule type" value="Genomic_DNA"/>
</dbReference>
<keyword evidence="2" id="KW-1185">Reference proteome</keyword>
<protein>
    <submittedName>
        <fullName evidence="1">Putative Leucine-rich repeat protein kinase family protein</fullName>
    </submittedName>
</protein>
<dbReference type="InterPro" id="IPR032675">
    <property type="entry name" value="LRR_dom_sf"/>
</dbReference>
<dbReference type="Gene3D" id="3.80.10.10">
    <property type="entry name" value="Ribonuclease Inhibitor"/>
    <property type="match status" value="1"/>
</dbReference>
<dbReference type="InParanoid" id="A0A7J7CHR6"/>
<evidence type="ECO:0000313" key="1">
    <source>
        <dbReference type="EMBL" id="KAF5733581.1"/>
    </source>
</evidence>
<evidence type="ECO:0000313" key="2">
    <source>
        <dbReference type="Proteomes" id="UP000593562"/>
    </source>
</evidence>
<dbReference type="AlphaFoldDB" id="A0A7J7CHR6"/>
<reference evidence="1 2" key="1">
    <citation type="journal article" date="2020" name="Nat. Commun.">
        <title>Genome of Tripterygium wilfordii and identification of cytochrome P450 involved in triptolide biosynthesis.</title>
        <authorList>
            <person name="Tu L."/>
            <person name="Su P."/>
            <person name="Zhang Z."/>
            <person name="Gao L."/>
            <person name="Wang J."/>
            <person name="Hu T."/>
            <person name="Zhou J."/>
            <person name="Zhang Y."/>
            <person name="Zhao Y."/>
            <person name="Liu Y."/>
            <person name="Song Y."/>
            <person name="Tong Y."/>
            <person name="Lu Y."/>
            <person name="Yang J."/>
            <person name="Xu C."/>
            <person name="Jia M."/>
            <person name="Peters R.J."/>
            <person name="Huang L."/>
            <person name="Gao W."/>
        </authorList>
    </citation>
    <scope>NUCLEOTIDE SEQUENCE [LARGE SCALE GENOMIC DNA]</scope>
    <source>
        <strain evidence="2">cv. XIE 37</strain>
        <tissue evidence="1">Leaf</tissue>
    </source>
</reference>
<sequence>MGGIDPERPLLLAYINCKEDMLKMVDGIEPPIININTSLQYLDVSTNNMSCHLPLDVFYNLPQLDVLYLFENMFSGRILPSLFQCKQLIQIMLLQVSCGDY</sequence>